<keyword evidence="1 5" id="KW-0597">Phosphoprotein</keyword>
<dbReference type="InterPro" id="IPR016032">
    <property type="entry name" value="Sig_transdc_resp-reg_C-effctor"/>
</dbReference>
<dbReference type="SMART" id="SM00421">
    <property type="entry name" value="HTH_LUXR"/>
    <property type="match status" value="1"/>
</dbReference>
<dbReference type="Proteomes" id="UP001428817">
    <property type="component" value="Unassembled WGS sequence"/>
</dbReference>
<keyword evidence="4" id="KW-0804">Transcription</keyword>
<dbReference type="Pfam" id="PF00072">
    <property type="entry name" value="Response_reg"/>
    <property type="match status" value="1"/>
</dbReference>
<dbReference type="PANTHER" id="PTHR43214">
    <property type="entry name" value="TWO-COMPONENT RESPONSE REGULATOR"/>
    <property type="match status" value="1"/>
</dbReference>
<reference evidence="9" key="1">
    <citation type="journal article" date="2019" name="Int. J. Syst. Evol. Microbiol.">
        <title>The Global Catalogue of Microorganisms (GCM) 10K type strain sequencing project: providing services to taxonomists for standard genome sequencing and annotation.</title>
        <authorList>
            <consortium name="The Broad Institute Genomics Platform"/>
            <consortium name="The Broad Institute Genome Sequencing Center for Infectious Disease"/>
            <person name="Wu L."/>
            <person name="Ma J."/>
        </authorList>
    </citation>
    <scope>NUCLEOTIDE SEQUENCE [LARGE SCALE GENOMIC DNA]</scope>
    <source>
        <strain evidence="9">JCM 18303</strain>
    </source>
</reference>
<dbReference type="CDD" id="cd17535">
    <property type="entry name" value="REC_NarL-like"/>
    <property type="match status" value="1"/>
</dbReference>
<dbReference type="InterPro" id="IPR001789">
    <property type="entry name" value="Sig_transdc_resp-reg_receiver"/>
</dbReference>
<keyword evidence="2" id="KW-0805">Transcription regulation</keyword>
<dbReference type="PROSITE" id="PS50043">
    <property type="entry name" value="HTH_LUXR_2"/>
    <property type="match status" value="1"/>
</dbReference>
<dbReference type="PROSITE" id="PS00622">
    <property type="entry name" value="HTH_LUXR_1"/>
    <property type="match status" value="1"/>
</dbReference>
<name>A0ABP9QC44_9PSEU</name>
<dbReference type="Gene3D" id="3.40.50.2300">
    <property type="match status" value="1"/>
</dbReference>
<protein>
    <submittedName>
        <fullName evidence="8">Response regulator transcription factor</fullName>
    </submittedName>
</protein>
<feature type="modified residue" description="4-aspartylphosphate" evidence="5">
    <location>
        <position position="62"/>
    </location>
</feature>
<dbReference type="RefSeq" id="WP_185060200.1">
    <property type="nucleotide sequence ID" value="NZ_BAABJP010000018.1"/>
</dbReference>
<accession>A0ABP9QC44</accession>
<evidence type="ECO:0000256" key="5">
    <source>
        <dbReference type="PROSITE-ProRule" id="PRU00169"/>
    </source>
</evidence>
<keyword evidence="9" id="KW-1185">Reference proteome</keyword>
<evidence type="ECO:0000256" key="3">
    <source>
        <dbReference type="ARBA" id="ARBA00023125"/>
    </source>
</evidence>
<comment type="caution">
    <text evidence="8">The sequence shown here is derived from an EMBL/GenBank/DDBJ whole genome shotgun (WGS) entry which is preliminary data.</text>
</comment>
<dbReference type="PROSITE" id="PS50110">
    <property type="entry name" value="RESPONSE_REGULATORY"/>
    <property type="match status" value="1"/>
</dbReference>
<dbReference type="CDD" id="cd06170">
    <property type="entry name" value="LuxR_C_like"/>
    <property type="match status" value="1"/>
</dbReference>
<keyword evidence="3" id="KW-0238">DNA-binding</keyword>
<gene>
    <name evidence="8" type="ORF">GCM10023321_39680</name>
</gene>
<dbReference type="SMART" id="SM00448">
    <property type="entry name" value="REC"/>
    <property type="match status" value="1"/>
</dbReference>
<evidence type="ECO:0000256" key="1">
    <source>
        <dbReference type="ARBA" id="ARBA00022553"/>
    </source>
</evidence>
<dbReference type="PANTHER" id="PTHR43214:SF41">
    <property type="entry name" value="NITRATE_NITRITE RESPONSE REGULATOR PROTEIN NARP"/>
    <property type="match status" value="1"/>
</dbReference>
<proteinExistence type="predicted"/>
<evidence type="ECO:0000313" key="8">
    <source>
        <dbReference type="EMBL" id="GAA5159109.1"/>
    </source>
</evidence>
<evidence type="ECO:0000259" key="7">
    <source>
        <dbReference type="PROSITE" id="PS50110"/>
    </source>
</evidence>
<dbReference type="InterPro" id="IPR039420">
    <property type="entry name" value="WalR-like"/>
</dbReference>
<dbReference type="Pfam" id="PF00196">
    <property type="entry name" value="GerE"/>
    <property type="match status" value="1"/>
</dbReference>
<dbReference type="EMBL" id="BAABJP010000018">
    <property type="protein sequence ID" value="GAA5159109.1"/>
    <property type="molecule type" value="Genomic_DNA"/>
</dbReference>
<dbReference type="InterPro" id="IPR058245">
    <property type="entry name" value="NreC/VraR/RcsB-like_REC"/>
</dbReference>
<feature type="domain" description="Response regulatory" evidence="7">
    <location>
        <begin position="12"/>
        <end position="127"/>
    </location>
</feature>
<evidence type="ECO:0000256" key="4">
    <source>
        <dbReference type="ARBA" id="ARBA00023163"/>
    </source>
</evidence>
<evidence type="ECO:0000256" key="2">
    <source>
        <dbReference type="ARBA" id="ARBA00023015"/>
    </source>
</evidence>
<feature type="domain" description="HTH luxR-type" evidence="6">
    <location>
        <begin position="155"/>
        <end position="220"/>
    </location>
</feature>
<dbReference type="InterPro" id="IPR000792">
    <property type="entry name" value="Tscrpt_reg_LuxR_C"/>
</dbReference>
<dbReference type="SUPFAM" id="SSF52172">
    <property type="entry name" value="CheY-like"/>
    <property type="match status" value="1"/>
</dbReference>
<dbReference type="InterPro" id="IPR011006">
    <property type="entry name" value="CheY-like_superfamily"/>
</dbReference>
<dbReference type="SUPFAM" id="SSF46894">
    <property type="entry name" value="C-terminal effector domain of the bipartite response regulators"/>
    <property type="match status" value="1"/>
</dbReference>
<organism evidence="8 9">
    <name type="scientific">Pseudonocardia eucalypti</name>
    <dbReference type="NCBI Taxonomy" id="648755"/>
    <lineage>
        <taxon>Bacteria</taxon>
        <taxon>Bacillati</taxon>
        <taxon>Actinomycetota</taxon>
        <taxon>Actinomycetes</taxon>
        <taxon>Pseudonocardiales</taxon>
        <taxon>Pseudonocardiaceae</taxon>
        <taxon>Pseudonocardia</taxon>
    </lineage>
</organism>
<evidence type="ECO:0000313" key="9">
    <source>
        <dbReference type="Proteomes" id="UP001428817"/>
    </source>
</evidence>
<sequence>MSATYDDPSSITVVVVDDHPIWREGVARDLSAQGFVVVATVADSAFTARIAAATQPRVVVIDLDLDELSAVEAVRTIANTMPDTRVLVLSERAGHRDVLDAVKAGAAGYLVKTASADELVDAVRRTAVGDAVFTAGLADLVLGEYQRLAAEPEPEAASVPRLTTRETEVLRLVATGLTARQIAAKLTLSPRTVENHIQSTLRKLHLHNRVELVRYAISQGLTE</sequence>
<evidence type="ECO:0000259" key="6">
    <source>
        <dbReference type="PROSITE" id="PS50043"/>
    </source>
</evidence>
<dbReference type="PRINTS" id="PR00038">
    <property type="entry name" value="HTHLUXR"/>
</dbReference>